<gene>
    <name evidence="5" type="ORF">AMATHDRAFT_156848</name>
</gene>
<evidence type="ECO:0000313" key="5">
    <source>
        <dbReference type="EMBL" id="PFH46027.1"/>
    </source>
</evidence>
<keyword evidence="1 5" id="KW-0378">Hydrolase</keyword>
<accession>A0A2A9NCP7</accession>
<dbReference type="AlphaFoldDB" id="A0A2A9NCP7"/>
<name>A0A2A9NCP7_9AGAR</name>
<dbReference type="InterPro" id="IPR042301">
    <property type="entry name" value="GH115_sf"/>
</dbReference>
<dbReference type="InterPro" id="IPR041437">
    <property type="entry name" value="GH115_C"/>
</dbReference>
<evidence type="ECO:0000259" key="3">
    <source>
        <dbReference type="Pfam" id="PF17829"/>
    </source>
</evidence>
<dbReference type="InterPro" id="IPR029018">
    <property type="entry name" value="Hex-like_dom2"/>
</dbReference>
<dbReference type="GO" id="GO:0016787">
    <property type="term" value="F:hydrolase activity"/>
    <property type="evidence" value="ECO:0007669"/>
    <property type="project" value="UniProtKB-KW"/>
</dbReference>
<dbReference type="PANTHER" id="PTHR37842">
    <property type="match status" value="1"/>
</dbReference>
<dbReference type="Proteomes" id="UP000242287">
    <property type="component" value="Unassembled WGS sequence"/>
</dbReference>
<feature type="chain" id="PRO_5012225248" evidence="2">
    <location>
        <begin position="21"/>
        <end position="1015"/>
    </location>
</feature>
<dbReference type="Gene3D" id="3.30.379.10">
    <property type="entry name" value="Chitobiase/beta-hexosaminidase domain 2-like"/>
    <property type="match status" value="1"/>
</dbReference>
<dbReference type="InterPro" id="IPR024361">
    <property type="entry name" value="BACON"/>
</dbReference>
<evidence type="ECO:0000313" key="6">
    <source>
        <dbReference type="Proteomes" id="UP000242287"/>
    </source>
</evidence>
<reference evidence="5 6" key="1">
    <citation type="submission" date="2014-02" db="EMBL/GenBank/DDBJ databases">
        <title>Transposable element dynamics among asymbiotic and ectomycorrhizal Amanita fungi.</title>
        <authorList>
            <consortium name="DOE Joint Genome Institute"/>
            <person name="Hess J."/>
            <person name="Skrede I."/>
            <person name="Wolfe B."/>
            <person name="LaButti K."/>
            <person name="Ohm R.A."/>
            <person name="Grigoriev I.V."/>
            <person name="Pringle A."/>
        </authorList>
    </citation>
    <scope>NUCLEOTIDE SEQUENCE [LARGE SCALE GENOMIC DNA]</scope>
    <source>
        <strain evidence="5 6">SKay4041</strain>
    </source>
</reference>
<evidence type="ECO:0000259" key="4">
    <source>
        <dbReference type="Pfam" id="PF19190"/>
    </source>
</evidence>
<dbReference type="Gene3D" id="3.20.20.520">
    <property type="entry name" value="Glycosyl hydrolase family 115"/>
    <property type="match status" value="1"/>
</dbReference>
<dbReference type="EMBL" id="KZ302249">
    <property type="protein sequence ID" value="PFH46027.1"/>
    <property type="molecule type" value="Genomic_DNA"/>
</dbReference>
<organism evidence="5 6">
    <name type="scientific">Amanita thiersii Skay4041</name>
    <dbReference type="NCBI Taxonomy" id="703135"/>
    <lineage>
        <taxon>Eukaryota</taxon>
        <taxon>Fungi</taxon>
        <taxon>Dikarya</taxon>
        <taxon>Basidiomycota</taxon>
        <taxon>Agaricomycotina</taxon>
        <taxon>Agaricomycetes</taxon>
        <taxon>Agaricomycetidae</taxon>
        <taxon>Agaricales</taxon>
        <taxon>Pluteineae</taxon>
        <taxon>Amanitaceae</taxon>
        <taxon>Amanita</taxon>
    </lineage>
</organism>
<dbReference type="Pfam" id="PF17829">
    <property type="entry name" value="GH115_C"/>
    <property type="match status" value="1"/>
</dbReference>
<dbReference type="Pfam" id="PF19190">
    <property type="entry name" value="BACON_2"/>
    <property type="match status" value="1"/>
</dbReference>
<feature type="signal peptide" evidence="2">
    <location>
        <begin position="1"/>
        <end position="20"/>
    </location>
</feature>
<proteinExistence type="predicted"/>
<keyword evidence="6" id="KW-1185">Reference proteome</keyword>
<evidence type="ECO:0000256" key="2">
    <source>
        <dbReference type="SAM" id="SignalP"/>
    </source>
</evidence>
<dbReference type="OrthoDB" id="4849794at2759"/>
<dbReference type="Gene3D" id="2.60.120.1620">
    <property type="match status" value="1"/>
</dbReference>
<feature type="domain" description="BACON" evidence="4">
    <location>
        <begin position="728"/>
        <end position="787"/>
    </location>
</feature>
<keyword evidence="2" id="KW-0732">Signal</keyword>
<dbReference type="Gene3D" id="1.20.58.2150">
    <property type="match status" value="1"/>
</dbReference>
<evidence type="ECO:0000256" key="1">
    <source>
        <dbReference type="ARBA" id="ARBA00022801"/>
    </source>
</evidence>
<feature type="domain" description="Gylcosyl hydrolase 115 C-terminal" evidence="3">
    <location>
        <begin position="835"/>
        <end position="1011"/>
    </location>
</feature>
<dbReference type="InterPro" id="IPR031924">
    <property type="entry name" value="GH115"/>
</dbReference>
<dbReference type="Pfam" id="PF15979">
    <property type="entry name" value="Glyco_hydro_115"/>
    <property type="match status" value="1"/>
</dbReference>
<sequence>MCQWLTQLLLLYALVGEVYAIGQATCVLFESTSSSFPVVSRGSAAPVILSSDDWPGVHRAASDFVADIQRVTQVKPSLTNATSSSLQKTTSRPIIIGTLGKSSLIEKIVNNTQLDVSSVRGQWEAFMAREVKEPLPGIDSAYVIIGADKRGTIFALYDHSEQFGVSPWYWWADVPIKKHAELFVDSSGCSHGSPTVKYRGIFLNDEQPALQSWAAERFTNGTGAALTGSPFNRFFYTKLFELMLRIKSNYLWPAIWSSAFAIDNSQNQPLADYYGVVMGTSHQEPMMRSTPIEFNLFEHGDWNYTTNAQNIYNYWVDGTKRAKPFESIFTLGMRGAGDLPLSETTNIDLLEKVIADQTQILGAVFGNDTEVSAIPQIWALYKEVEGYYEDGLRVPDYVTLLWSDDNWGNVRRYPTQSERNRTGGAGVYYHVCTVGDPRDYKWIAVSFEVDPIYEQMSLAVDRVATRVWILNVGDLKPYERETEFFITLGWNSTRWNPDNLHSFVTAWAQREFDMNDADASRVVEVVANLTRFNARRKPELLNSTTYSLISYREAEQIITEWQNLETASTSLYNKLPSSTKPAFFQLVHHPVLASSNLGQMLIKAGMNNLRASQARLSTNNLADEVEQAFEHDFDLEEQYHQLLNGASDIHIGYYYWQQPMTNTMPVITRVQSRKQALPGVMRIAPEGTVAAWPGDNPNQCAQGFSCPPPTMMIDSLDPIPNKFVDVGASGPASFTFTVKSNASWLEVSPSSGSVSPKSPETRVFISVKNWNELSEGMNAATLTFTAIDTSNSKQKQPSMSFPVNIQAVRNTVAREFTGGLLFNALFWAALMGEIGFVEGAGVVSIEAAHATRNSTVSGVFWRELPGYGRTISGVTPWPRTGASDNGFPNGSGPTLEYDFFTFNPIRQATVFVSPSLNANGQDRPLLFSVQLDDGNVQQLQPIPSAPSGSLPQAWNGVDGFVANAMVAVKVPLQAQPGKHTLKIGMIEPAVVVQKIVIDAGGLKPSYLGPPESMMV</sequence>
<dbReference type="PANTHER" id="PTHR37842:SF2">
    <property type="entry name" value="GYLCOSYL HYDROLASE 115 C-TERMINAL DOMAIN-CONTAINING PROTEIN"/>
    <property type="match status" value="1"/>
</dbReference>
<protein>
    <submittedName>
        <fullName evidence="5">Glycoside hydrolase family 115 protein</fullName>
    </submittedName>
</protein>
<dbReference type="STRING" id="703135.A0A2A9NCP7"/>